<organism evidence="1 2">
    <name type="scientific">Cudoniella acicularis</name>
    <dbReference type="NCBI Taxonomy" id="354080"/>
    <lineage>
        <taxon>Eukaryota</taxon>
        <taxon>Fungi</taxon>
        <taxon>Dikarya</taxon>
        <taxon>Ascomycota</taxon>
        <taxon>Pezizomycotina</taxon>
        <taxon>Leotiomycetes</taxon>
        <taxon>Helotiales</taxon>
        <taxon>Tricladiaceae</taxon>
        <taxon>Cudoniella</taxon>
    </lineage>
</organism>
<dbReference type="EMBL" id="JAAMPI010002205">
    <property type="protein sequence ID" value="KAF4617047.1"/>
    <property type="molecule type" value="Genomic_DNA"/>
</dbReference>
<gene>
    <name evidence="1" type="ORF">G7Y89_g15103</name>
</gene>
<dbReference type="AlphaFoldDB" id="A0A8H4QVE8"/>
<proteinExistence type="predicted"/>
<sequence length="126" mass="14843">MFASRSDCNVIFGPARRKVRRRVVVEMDLLRKYPKANFIQHDSRVASHNGMPSLQAILYLLEDSSISNFSYQLRVLEDFLRYYLFLFIADSIEALLPLLTELVENYLEHQTEFYDMLQALEEQDSD</sequence>
<evidence type="ECO:0000313" key="2">
    <source>
        <dbReference type="Proteomes" id="UP000566819"/>
    </source>
</evidence>
<name>A0A8H4QVE8_9HELO</name>
<dbReference type="Proteomes" id="UP000566819">
    <property type="component" value="Unassembled WGS sequence"/>
</dbReference>
<protein>
    <submittedName>
        <fullName evidence="1">Uncharacterized protein</fullName>
    </submittedName>
</protein>
<accession>A0A8H4QVE8</accession>
<comment type="caution">
    <text evidence="1">The sequence shown here is derived from an EMBL/GenBank/DDBJ whole genome shotgun (WGS) entry which is preliminary data.</text>
</comment>
<keyword evidence="2" id="KW-1185">Reference proteome</keyword>
<reference evidence="1 2" key="1">
    <citation type="submission" date="2020-03" db="EMBL/GenBank/DDBJ databases">
        <title>Draft Genome Sequence of Cudoniella acicularis.</title>
        <authorList>
            <person name="Buettner E."/>
            <person name="Kellner H."/>
        </authorList>
    </citation>
    <scope>NUCLEOTIDE SEQUENCE [LARGE SCALE GENOMIC DNA]</scope>
    <source>
        <strain evidence="1 2">DSM 108380</strain>
    </source>
</reference>
<evidence type="ECO:0000313" key="1">
    <source>
        <dbReference type="EMBL" id="KAF4617047.1"/>
    </source>
</evidence>